<sequence>MWMAIPLGINSVSPGAKSTARLIQAFKSMPAEPSV</sequence>
<protein>
    <submittedName>
        <fullName evidence="1">Uncharacterized protein</fullName>
    </submittedName>
</protein>
<dbReference type="AlphaFoldDB" id="A0A381YXU1"/>
<name>A0A381YXU1_9ZZZZ</name>
<gene>
    <name evidence="1" type="ORF">METZ01_LOCUS134247</name>
</gene>
<reference evidence="1" key="1">
    <citation type="submission" date="2018-05" db="EMBL/GenBank/DDBJ databases">
        <authorList>
            <person name="Lanie J.A."/>
            <person name="Ng W.-L."/>
            <person name="Kazmierczak K.M."/>
            <person name="Andrzejewski T.M."/>
            <person name="Davidsen T.M."/>
            <person name="Wayne K.J."/>
            <person name="Tettelin H."/>
            <person name="Glass J.I."/>
            <person name="Rusch D."/>
            <person name="Podicherti R."/>
            <person name="Tsui H.-C.T."/>
            <person name="Winkler M.E."/>
        </authorList>
    </citation>
    <scope>NUCLEOTIDE SEQUENCE</scope>
</reference>
<evidence type="ECO:0000313" key="1">
    <source>
        <dbReference type="EMBL" id="SVA81393.1"/>
    </source>
</evidence>
<organism evidence="1">
    <name type="scientific">marine metagenome</name>
    <dbReference type="NCBI Taxonomy" id="408172"/>
    <lineage>
        <taxon>unclassified sequences</taxon>
        <taxon>metagenomes</taxon>
        <taxon>ecological metagenomes</taxon>
    </lineage>
</organism>
<dbReference type="EMBL" id="UINC01019244">
    <property type="protein sequence ID" value="SVA81393.1"/>
    <property type="molecule type" value="Genomic_DNA"/>
</dbReference>
<proteinExistence type="predicted"/>
<accession>A0A381YXU1</accession>